<evidence type="ECO:0000313" key="3">
    <source>
        <dbReference type="Proteomes" id="UP000799436"/>
    </source>
</evidence>
<dbReference type="Proteomes" id="UP000799436">
    <property type="component" value="Unassembled WGS sequence"/>
</dbReference>
<gene>
    <name evidence="2" type="ORF">EJ03DRAFT_48203</name>
</gene>
<sequence length="101" mass="11477">MNLAPISLRLALFRLSAPEARALVLGYMDTTDRQPSEELAAAEGRGFPIAQRRHREMMSRTQAPHQSRYASSICSSMLVIRGPSTWITTVIMWLPHRRVQE</sequence>
<proteinExistence type="predicted"/>
<keyword evidence="1" id="KW-0732">Signal</keyword>
<reference evidence="2" key="1">
    <citation type="journal article" date="2020" name="Stud. Mycol.">
        <title>101 Dothideomycetes genomes: a test case for predicting lifestyles and emergence of pathogens.</title>
        <authorList>
            <person name="Haridas S."/>
            <person name="Albert R."/>
            <person name="Binder M."/>
            <person name="Bloem J."/>
            <person name="Labutti K."/>
            <person name="Salamov A."/>
            <person name="Andreopoulos B."/>
            <person name="Baker S."/>
            <person name="Barry K."/>
            <person name="Bills G."/>
            <person name="Bluhm B."/>
            <person name="Cannon C."/>
            <person name="Castanera R."/>
            <person name="Culley D."/>
            <person name="Daum C."/>
            <person name="Ezra D."/>
            <person name="Gonzalez J."/>
            <person name="Henrissat B."/>
            <person name="Kuo A."/>
            <person name="Liang C."/>
            <person name="Lipzen A."/>
            <person name="Lutzoni F."/>
            <person name="Magnuson J."/>
            <person name="Mondo S."/>
            <person name="Nolan M."/>
            <person name="Ohm R."/>
            <person name="Pangilinan J."/>
            <person name="Park H.-J."/>
            <person name="Ramirez L."/>
            <person name="Alfaro M."/>
            <person name="Sun H."/>
            <person name="Tritt A."/>
            <person name="Yoshinaga Y."/>
            <person name="Zwiers L.-H."/>
            <person name="Turgeon B."/>
            <person name="Goodwin S."/>
            <person name="Spatafora J."/>
            <person name="Crous P."/>
            <person name="Grigoriev I."/>
        </authorList>
    </citation>
    <scope>NUCLEOTIDE SEQUENCE</scope>
    <source>
        <strain evidence="2">CBS 116005</strain>
    </source>
</reference>
<feature type="signal peptide" evidence="1">
    <location>
        <begin position="1"/>
        <end position="22"/>
    </location>
</feature>
<name>A0A6G1KU71_9PEZI</name>
<organism evidence="2 3">
    <name type="scientific">Teratosphaeria nubilosa</name>
    <dbReference type="NCBI Taxonomy" id="161662"/>
    <lineage>
        <taxon>Eukaryota</taxon>
        <taxon>Fungi</taxon>
        <taxon>Dikarya</taxon>
        <taxon>Ascomycota</taxon>
        <taxon>Pezizomycotina</taxon>
        <taxon>Dothideomycetes</taxon>
        <taxon>Dothideomycetidae</taxon>
        <taxon>Mycosphaerellales</taxon>
        <taxon>Teratosphaeriaceae</taxon>
        <taxon>Teratosphaeria</taxon>
    </lineage>
</organism>
<dbReference type="AlphaFoldDB" id="A0A6G1KU71"/>
<evidence type="ECO:0000313" key="2">
    <source>
        <dbReference type="EMBL" id="KAF2763950.1"/>
    </source>
</evidence>
<dbReference type="EMBL" id="ML995950">
    <property type="protein sequence ID" value="KAF2763950.1"/>
    <property type="molecule type" value="Genomic_DNA"/>
</dbReference>
<protein>
    <submittedName>
        <fullName evidence="2">Uncharacterized protein</fullName>
    </submittedName>
</protein>
<accession>A0A6G1KU71</accession>
<feature type="chain" id="PRO_5026039046" evidence="1">
    <location>
        <begin position="23"/>
        <end position="101"/>
    </location>
</feature>
<keyword evidence="3" id="KW-1185">Reference proteome</keyword>
<evidence type="ECO:0000256" key="1">
    <source>
        <dbReference type="SAM" id="SignalP"/>
    </source>
</evidence>